<feature type="transmembrane region" description="Helical" evidence="5">
    <location>
        <begin position="25"/>
        <end position="46"/>
    </location>
</feature>
<evidence type="ECO:0000259" key="6">
    <source>
        <dbReference type="Pfam" id="PF04932"/>
    </source>
</evidence>
<evidence type="ECO:0000256" key="3">
    <source>
        <dbReference type="ARBA" id="ARBA00022989"/>
    </source>
</evidence>
<evidence type="ECO:0000256" key="4">
    <source>
        <dbReference type="ARBA" id="ARBA00023136"/>
    </source>
</evidence>
<keyword evidence="4 5" id="KW-0472">Membrane</keyword>
<dbReference type="InterPro" id="IPR051533">
    <property type="entry name" value="WaaL-like"/>
</dbReference>
<protein>
    <recommendedName>
        <fullName evidence="6">O-antigen ligase-related domain-containing protein</fullName>
    </recommendedName>
</protein>
<feature type="transmembrane region" description="Helical" evidence="5">
    <location>
        <begin position="383"/>
        <end position="404"/>
    </location>
</feature>
<name>A0A132PVX8_9MYCO</name>
<keyword evidence="3 5" id="KW-1133">Transmembrane helix</keyword>
<feature type="transmembrane region" description="Helical" evidence="5">
    <location>
        <begin position="204"/>
        <end position="220"/>
    </location>
</feature>
<feature type="transmembrane region" description="Helical" evidence="5">
    <location>
        <begin position="250"/>
        <end position="265"/>
    </location>
</feature>
<feature type="transmembrane region" description="Helical" evidence="5">
    <location>
        <begin position="79"/>
        <end position="99"/>
    </location>
</feature>
<gene>
    <name evidence="7" type="ORF">AFM11_02840</name>
</gene>
<feature type="domain" description="O-antigen ligase-related" evidence="6">
    <location>
        <begin position="231"/>
        <end position="362"/>
    </location>
</feature>
<feature type="transmembrane region" description="Helical" evidence="5">
    <location>
        <begin position="227"/>
        <end position="244"/>
    </location>
</feature>
<dbReference type="PANTHER" id="PTHR37422">
    <property type="entry name" value="TEICHURONIC ACID BIOSYNTHESIS PROTEIN TUAE"/>
    <property type="match status" value="1"/>
</dbReference>
<proteinExistence type="predicted"/>
<feature type="transmembrane region" description="Helical" evidence="5">
    <location>
        <begin position="347"/>
        <end position="371"/>
    </location>
</feature>
<feature type="transmembrane region" description="Helical" evidence="5">
    <location>
        <begin position="272"/>
        <end position="293"/>
    </location>
</feature>
<feature type="transmembrane region" description="Helical" evidence="5">
    <location>
        <begin position="52"/>
        <end position="72"/>
    </location>
</feature>
<dbReference type="InterPro" id="IPR007016">
    <property type="entry name" value="O-antigen_ligase-rel_domated"/>
</dbReference>
<evidence type="ECO:0000256" key="1">
    <source>
        <dbReference type="ARBA" id="ARBA00004141"/>
    </source>
</evidence>
<accession>A0A132PVX8</accession>
<evidence type="ECO:0000256" key="5">
    <source>
        <dbReference type="SAM" id="Phobius"/>
    </source>
</evidence>
<dbReference type="AlphaFoldDB" id="A0A132PVX8"/>
<dbReference type="Pfam" id="PF04932">
    <property type="entry name" value="Wzy_C"/>
    <property type="match status" value="1"/>
</dbReference>
<dbReference type="GO" id="GO:0016020">
    <property type="term" value="C:membrane"/>
    <property type="evidence" value="ECO:0007669"/>
    <property type="project" value="UniProtKB-SubCell"/>
</dbReference>
<evidence type="ECO:0000313" key="8">
    <source>
        <dbReference type="Proteomes" id="UP000070612"/>
    </source>
</evidence>
<keyword evidence="8" id="KW-1185">Reference proteome</keyword>
<reference evidence="7 8" key="1">
    <citation type="submission" date="2015-07" db="EMBL/GenBank/DDBJ databases">
        <title>A draft genome sequence of Mycobacterium wolinskyi.</title>
        <authorList>
            <person name="de Man T.J."/>
            <person name="Perry K.A."/>
            <person name="Coulliette A.D."/>
            <person name="Jensen B."/>
            <person name="Toney N.C."/>
            <person name="Limbago B.M."/>
            <person name="Noble-Wang J."/>
        </authorList>
    </citation>
    <scope>NUCLEOTIDE SEQUENCE [LARGE SCALE GENOMIC DNA]</scope>
    <source>
        <strain evidence="7 8">CDC_01</strain>
    </source>
</reference>
<keyword evidence="2 5" id="KW-0812">Transmembrane</keyword>
<dbReference type="PANTHER" id="PTHR37422:SF13">
    <property type="entry name" value="LIPOPOLYSACCHARIDE BIOSYNTHESIS PROTEIN PA4999-RELATED"/>
    <property type="match status" value="1"/>
</dbReference>
<feature type="transmembrane region" description="Helical" evidence="5">
    <location>
        <begin position="148"/>
        <end position="168"/>
    </location>
</feature>
<evidence type="ECO:0000313" key="7">
    <source>
        <dbReference type="EMBL" id="KWX26182.1"/>
    </source>
</evidence>
<sequence length="440" mass="47724">MTTTLEPAEAPAPQEAKQPVPLSPLLVRLAIAPLLLAAFTSTMAILNLAGPVSFGDFFVGLSLLTLLPLVIIGRRGFTIPAWMFIPAVVIPICVLVRQIDPPPYFWRVLRLQVQQYHPESFGKAMLWLAAIYIVPIAVIAASRIEPRVVEWVMGAYAAGVTVSCVVAFTDLIGLTHVRTELDYAAITYSWSDRRFSGLSDHPNNLGYTILISLPFVIYFLSKMRQKWIPGLALVIMVCGLLATGSRSAQGLAPLCVLAAAMCLPNRRAALRVVATAFVGMVGVGTVLLFTVLADKQADILRFTGEGAGGAERANEARLTLFQQALNDWMTYPIFGAGIRHVTEAHNITLQLLAAGGIVLAAGMIAYFAFVFRDCWRLIKGGNYYARFLFISIATWLIAGQAGTYLTGPEMYYTVGCVAALTVATVLRPVDDNAELTAVRT</sequence>
<comment type="caution">
    <text evidence="7">The sequence shown here is derived from an EMBL/GenBank/DDBJ whole genome shotgun (WGS) entry which is preliminary data.</text>
</comment>
<dbReference type="RefSeq" id="WP_067843475.1">
    <property type="nucleotide sequence ID" value="NZ_LGTW01000001.1"/>
</dbReference>
<dbReference type="Proteomes" id="UP000070612">
    <property type="component" value="Unassembled WGS sequence"/>
</dbReference>
<feature type="transmembrane region" description="Helical" evidence="5">
    <location>
        <begin position="410"/>
        <end position="429"/>
    </location>
</feature>
<evidence type="ECO:0000256" key="2">
    <source>
        <dbReference type="ARBA" id="ARBA00022692"/>
    </source>
</evidence>
<dbReference type="EMBL" id="LGTW01000001">
    <property type="protein sequence ID" value="KWX26182.1"/>
    <property type="molecule type" value="Genomic_DNA"/>
</dbReference>
<feature type="transmembrane region" description="Helical" evidence="5">
    <location>
        <begin position="124"/>
        <end position="141"/>
    </location>
</feature>
<dbReference type="PATRIC" id="fig|59750.3.peg.585"/>
<comment type="subcellular location">
    <subcellularLocation>
        <location evidence="1">Membrane</location>
        <topology evidence="1">Multi-pass membrane protein</topology>
    </subcellularLocation>
</comment>
<organism evidence="7 8">
    <name type="scientific">Mycolicibacterium wolinskyi</name>
    <dbReference type="NCBI Taxonomy" id="59750"/>
    <lineage>
        <taxon>Bacteria</taxon>
        <taxon>Bacillati</taxon>
        <taxon>Actinomycetota</taxon>
        <taxon>Actinomycetes</taxon>
        <taxon>Mycobacteriales</taxon>
        <taxon>Mycobacteriaceae</taxon>
        <taxon>Mycolicibacterium</taxon>
    </lineage>
</organism>
<dbReference type="STRING" id="59750.AWC31_35620"/>